<dbReference type="InterPro" id="IPR032808">
    <property type="entry name" value="DoxX"/>
</dbReference>
<gene>
    <name evidence="8" type="ORF">A2W54_00930</name>
</gene>
<dbReference type="InterPro" id="IPR051907">
    <property type="entry name" value="DoxX-like_oxidoreductase"/>
</dbReference>
<dbReference type="GO" id="GO:0005886">
    <property type="term" value="C:plasma membrane"/>
    <property type="evidence" value="ECO:0007669"/>
    <property type="project" value="UniProtKB-SubCell"/>
</dbReference>
<feature type="transmembrane region" description="Helical" evidence="7">
    <location>
        <begin position="117"/>
        <end position="136"/>
    </location>
</feature>
<organism evidence="8 9">
    <name type="scientific">Candidatus Giovannonibacteria bacterium RIFCSPHIGHO2_02_43_13</name>
    <dbReference type="NCBI Taxonomy" id="1798330"/>
    <lineage>
        <taxon>Bacteria</taxon>
        <taxon>Candidatus Giovannoniibacteriota</taxon>
    </lineage>
</organism>
<evidence type="ECO:0000313" key="9">
    <source>
        <dbReference type="Proteomes" id="UP000178425"/>
    </source>
</evidence>
<reference evidence="8 9" key="1">
    <citation type="journal article" date="2016" name="Nat. Commun.">
        <title>Thousands of microbial genomes shed light on interconnected biogeochemical processes in an aquifer system.</title>
        <authorList>
            <person name="Anantharaman K."/>
            <person name="Brown C.T."/>
            <person name="Hug L.A."/>
            <person name="Sharon I."/>
            <person name="Castelle C.J."/>
            <person name="Probst A.J."/>
            <person name="Thomas B.C."/>
            <person name="Singh A."/>
            <person name="Wilkins M.J."/>
            <person name="Karaoz U."/>
            <person name="Brodie E.L."/>
            <person name="Williams K.H."/>
            <person name="Hubbard S.S."/>
            <person name="Banfield J.F."/>
        </authorList>
    </citation>
    <scope>NUCLEOTIDE SEQUENCE [LARGE SCALE GENOMIC DNA]</scope>
</reference>
<keyword evidence="4 7" id="KW-0812">Transmembrane</keyword>
<keyword evidence="5 7" id="KW-1133">Transmembrane helix</keyword>
<dbReference type="PANTHER" id="PTHR33452:SF1">
    <property type="entry name" value="INNER MEMBRANE PROTEIN YPHA-RELATED"/>
    <property type="match status" value="1"/>
</dbReference>
<evidence type="ECO:0000256" key="2">
    <source>
        <dbReference type="ARBA" id="ARBA00006679"/>
    </source>
</evidence>
<evidence type="ECO:0000256" key="5">
    <source>
        <dbReference type="ARBA" id="ARBA00022989"/>
    </source>
</evidence>
<dbReference type="EMBL" id="MFHI01000010">
    <property type="protein sequence ID" value="OGF79097.1"/>
    <property type="molecule type" value="Genomic_DNA"/>
</dbReference>
<dbReference type="Proteomes" id="UP000178425">
    <property type="component" value="Unassembled WGS sequence"/>
</dbReference>
<evidence type="ECO:0000256" key="3">
    <source>
        <dbReference type="ARBA" id="ARBA00022475"/>
    </source>
</evidence>
<proteinExistence type="inferred from homology"/>
<dbReference type="AlphaFoldDB" id="A0A1F5WTX0"/>
<evidence type="ECO:0000256" key="7">
    <source>
        <dbReference type="SAM" id="Phobius"/>
    </source>
</evidence>
<protein>
    <recommendedName>
        <fullName evidence="10">DoxX family protein</fullName>
    </recommendedName>
</protein>
<evidence type="ECO:0000256" key="6">
    <source>
        <dbReference type="ARBA" id="ARBA00023136"/>
    </source>
</evidence>
<feature type="transmembrane region" description="Helical" evidence="7">
    <location>
        <begin position="56"/>
        <end position="74"/>
    </location>
</feature>
<dbReference type="PANTHER" id="PTHR33452">
    <property type="entry name" value="OXIDOREDUCTASE CATD-RELATED"/>
    <property type="match status" value="1"/>
</dbReference>
<feature type="transmembrane region" description="Helical" evidence="7">
    <location>
        <begin position="13"/>
        <end position="35"/>
    </location>
</feature>
<comment type="similarity">
    <text evidence="2">Belongs to the DoxX family.</text>
</comment>
<evidence type="ECO:0008006" key="10">
    <source>
        <dbReference type="Google" id="ProtNLM"/>
    </source>
</evidence>
<dbReference type="Pfam" id="PF07681">
    <property type="entry name" value="DoxX"/>
    <property type="match status" value="1"/>
</dbReference>
<evidence type="ECO:0000256" key="1">
    <source>
        <dbReference type="ARBA" id="ARBA00004651"/>
    </source>
</evidence>
<keyword evidence="3" id="KW-1003">Cell membrane</keyword>
<accession>A0A1F5WTX0</accession>
<sequence length="140" mass="15751">MLSTFPQLFDFQFYGPLILRLALGVILFAHGWSKFKNDKAQFAGRLELLKFRPGKFWAWVVALTEFLGGILILIGLFTQLTVLVLAIEFLVIIFWVRHGQPLVAKSEAPSMSREFDFLILAALLALLVLGPGAWAVDYPL</sequence>
<feature type="transmembrane region" description="Helical" evidence="7">
    <location>
        <begin position="80"/>
        <end position="96"/>
    </location>
</feature>
<evidence type="ECO:0000313" key="8">
    <source>
        <dbReference type="EMBL" id="OGF79097.1"/>
    </source>
</evidence>
<keyword evidence="6 7" id="KW-0472">Membrane</keyword>
<comment type="subcellular location">
    <subcellularLocation>
        <location evidence="1">Cell membrane</location>
        <topology evidence="1">Multi-pass membrane protein</topology>
    </subcellularLocation>
</comment>
<evidence type="ECO:0000256" key="4">
    <source>
        <dbReference type="ARBA" id="ARBA00022692"/>
    </source>
</evidence>
<name>A0A1F5WTX0_9BACT</name>
<comment type="caution">
    <text evidence="8">The sequence shown here is derived from an EMBL/GenBank/DDBJ whole genome shotgun (WGS) entry which is preliminary data.</text>
</comment>